<dbReference type="Pfam" id="PF00218">
    <property type="entry name" value="IGPS"/>
    <property type="match status" value="1"/>
</dbReference>
<dbReference type="NCBIfam" id="NF001377">
    <property type="entry name" value="PRK00278.2-4"/>
    <property type="match status" value="1"/>
</dbReference>
<organism evidence="10 11">
    <name type="scientific">Endozoicomonas montiporae</name>
    <dbReference type="NCBI Taxonomy" id="1027273"/>
    <lineage>
        <taxon>Bacteria</taxon>
        <taxon>Pseudomonadati</taxon>
        <taxon>Pseudomonadota</taxon>
        <taxon>Gammaproteobacteria</taxon>
        <taxon>Oceanospirillales</taxon>
        <taxon>Endozoicomonadaceae</taxon>
        <taxon>Endozoicomonas</taxon>
    </lineage>
</organism>
<dbReference type="EMBL" id="JOKG01000003">
    <property type="protein sequence ID" value="KEQ13481.1"/>
    <property type="molecule type" value="Genomic_DNA"/>
</dbReference>
<reference evidence="10 11" key="1">
    <citation type="submission" date="2014-06" db="EMBL/GenBank/DDBJ databases">
        <title>Whole Genome Sequences of Three Symbiotic Endozoicomonas Bacteria.</title>
        <authorList>
            <person name="Neave M.J."/>
            <person name="Apprill A."/>
            <person name="Voolstra C.R."/>
        </authorList>
    </citation>
    <scope>NUCLEOTIDE SEQUENCE [LARGE SCALE GENOMIC DNA]</scope>
    <source>
        <strain evidence="10 11">LMG 24815</strain>
    </source>
</reference>
<evidence type="ECO:0000256" key="6">
    <source>
        <dbReference type="ARBA" id="ARBA00023141"/>
    </source>
</evidence>
<dbReference type="UniPathway" id="UPA00035">
    <property type="reaction ID" value="UER00043"/>
</dbReference>
<evidence type="ECO:0000256" key="8">
    <source>
        <dbReference type="HAMAP-Rule" id="MF_00134"/>
    </source>
</evidence>
<evidence type="ECO:0000256" key="1">
    <source>
        <dbReference type="ARBA" id="ARBA00001633"/>
    </source>
</evidence>
<comment type="similarity">
    <text evidence="8">Belongs to the TrpC family.</text>
</comment>
<dbReference type="EC" id="4.1.1.48" evidence="8"/>
<evidence type="ECO:0000256" key="2">
    <source>
        <dbReference type="ARBA" id="ARBA00004696"/>
    </source>
</evidence>
<comment type="caution">
    <text evidence="10">The sequence shown here is derived from an EMBL/GenBank/DDBJ whole genome shotgun (WGS) entry which is preliminary data.</text>
</comment>
<evidence type="ECO:0000256" key="5">
    <source>
        <dbReference type="ARBA" id="ARBA00022822"/>
    </source>
</evidence>
<dbReference type="GO" id="GO:0000162">
    <property type="term" value="P:L-tryptophan biosynthetic process"/>
    <property type="evidence" value="ECO:0007669"/>
    <property type="project" value="UniProtKB-UniRule"/>
</dbReference>
<dbReference type="InterPro" id="IPR011060">
    <property type="entry name" value="RibuloseP-bd_barrel"/>
</dbReference>
<dbReference type="SUPFAM" id="SSF51366">
    <property type="entry name" value="Ribulose-phoshate binding barrel"/>
    <property type="match status" value="1"/>
</dbReference>
<dbReference type="GO" id="GO:0004425">
    <property type="term" value="F:indole-3-glycerol-phosphate synthase activity"/>
    <property type="evidence" value="ECO:0007669"/>
    <property type="project" value="UniProtKB-UniRule"/>
</dbReference>
<feature type="domain" description="Indole-3-glycerol phosphate synthase" evidence="9">
    <location>
        <begin position="7"/>
        <end position="261"/>
    </location>
</feature>
<dbReference type="CDD" id="cd00331">
    <property type="entry name" value="IGPS"/>
    <property type="match status" value="1"/>
</dbReference>
<dbReference type="NCBIfam" id="NF001373">
    <property type="entry name" value="PRK00278.1-6"/>
    <property type="match status" value="1"/>
</dbReference>
<name>A0A081N4V8_9GAMM</name>
<dbReference type="eggNOG" id="COG0134">
    <property type="taxonomic scope" value="Bacteria"/>
</dbReference>
<evidence type="ECO:0000313" key="11">
    <source>
        <dbReference type="Proteomes" id="UP000028006"/>
    </source>
</evidence>
<evidence type="ECO:0000313" key="10">
    <source>
        <dbReference type="EMBL" id="KEQ13481.1"/>
    </source>
</evidence>
<evidence type="ECO:0000256" key="4">
    <source>
        <dbReference type="ARBA" id="ARBA00022793"/>
    </source>
</evidence>
<comment type="pathway">
    <text evidence="2 8">Amino-acid biosynthesis; L-tryptophan biosynthesis; L-tryptophan from chorismate: step 4/5.</text>
</comment>
<dbReference type="InterPro" id="IPR001468">
    <property type="entry name" value="Indole-3-GlycerolPSynthase_CS"/>
</dbReference>
<dbReference type="RefSeq" id="WP_034876340.1">
    <property type="nucleotide sequence ID" value="NZ_JOKG01000003.1"/>
</dbReference>
<dbReference type="PANTHER" id="PTHR22854:SF2">
    <property type="entry name" value="INDOLE-3-GLYCEROL-PHOSPHATE SYNTHASE"/>
    <property type="match status" value="1"/>
</dbReference>
<keyword evidence="6 8" id="KW-0057">Aromatic amino acid biosynthesis</keyword>
<keyword evidence="3 8" id="KW-0028">Amino-acid biosynthesis</keyword>
<dbReference type="PANTHER" id="PTHR22854">
    <property type="entry name" value="TRYPTOPHAN BIOSYNTHESIS PROTEIN"/>
    <property type="match status" value="1"/>
</dbReference>
<dbReference type="InterPro" id="IPR013785">
    <property type="entry name" value="Aldolase_TIM"/>
</dbReference>
<protein>
    <recommendedName>
        <fullName evidence="8">Indole-3-glycerol phosphate synthase</fullName>
        <shortName evidence="8">IGPS</shortName>
        <ecNumber evidence="8">4.1.1.48</ecNumber>
    </recommendedName>
</protein>
<sequence length="267" mass="29439">MSTPTILTTIVERKFEEIAERQKSLDIDDVIAKARAAEPARGFAKSLERRSSEGQAGIIAEIKKASPSKGVIREDFHPTEIARSYEQAGASCLSVLTDQDFFQGSEQYLQEARDACSLPVLRKDFMVDVWQIYESRMLGADCVLLIVACLTDEQLVEMSSVALDLGMDVLVEVHGADELKRALPLEGTLLGINNRNLHTFEVTLDNTFELLPLIPAGRKVITESGIHTVEDVDAMFAKGVNNFLVGEAFMRQDNPGEGLKALFGHQL</sequence>
<gene>
    <name evidence="8 10" type="primary">trpC</name>
    <name evidence="10" type="ORF">GZ77_14040</name>
</gene>
<dbReference type="AlphaFoldDB" id="A0A081N4V8"/>
<dbReference type="InterPro" id="IPR013798">
    <property type="entry name" value="Indole-3-glycerol_P_synth_dom"/>
</dbReference>
<accession>A0A081N4V8</accession>
<dbReference type="Gene3D" id="3.20.20.70">
    <property type="entry name" value="Aldolase class I"/>
    <property type="match status" value="1"/>
</dbReference>
<dbReference type="HAMAP" id="MF_00134_B">
    <property type="entry name" value="IGPS_B"/>
    <property type="match status" value="1"/>
</dbReference>
<dbReference type="FunFam" id="3.20.20.70:FF:000024">
    <property type="entry name" value="Indole-3-glycerol phosphate synthase"/>
    <property type="match status" value="1"/>
</dbReference>
<dbReference type="PROSITE" id="PS00614">
    <property type="entry name" value="IGPS"/>
    <property type="match status" value="1"/>
</dbReference>
<keyword evidence="4 8" id="KW-0210">Decarboxylase</keyword>
<evidence type="ECO:0000259" key="9">
    <source>
        <dbReference type="Pfam" id="PF00218"/>
    </source>
</evidence>
<evidence type="ECO:0000256" key="3">
    <source>
        <dbReference type="ARBA" id="ARBA00022605"/>
    </source>
</evidence>
<dbReference type="NCBIfam" id="NF001370">
    <property type="entry name" value="PRK00278.1-2"/>
    <property type="match status" value="1"/>
</dbReference>
<dbReference type="InterPro" id="IPR045186">
    <property type="entry name" value="Indole-3-glycerol_P_synth"/>
</dbReference>
<comment type="catalytic activity">
    <reaction evidence="1 8">
        <text>1-(2-carboxyphenylamino)-1-deoxy-D-ribulose 5-phosphate + H(+) = (1S,2R)-1-C-(indol-3-yl)glycerol 3-phosphate + CO2 + H2O</text>
        <dbReference type="Rhea" id="RHEA:23476"/>
        <dbReference type="ChEBI" id="CHEBI:15377"/>
        <dbReference type="ChEBI" id="CHEBI:15378"/>
        <dbReference type="ChEBI" id="CHEBI:16526"/>
        <dbReference type="ChEBI" id="CHEBI:58613"/>
        <dbReference type="ChEBI" id="CHEBI:58866"/>
        <dbReference type="EC" id="4.1.1.48"/>
    </reaction>
</comment>
<keyword evidence="7 8" id="KW-0456">Lyase</keyword>
<keyword evidence="5 8" id="KW-0822">Tryptophan biosynthesis</keyword>
<dbReference type="Proteomes" id="UP000028006">
    <property type="component" value="Unassembled WGS sequence"/>
</dbReference>
<proteinExistence type="inferred from homology"/>
<keyword evidence="11" id="KW-1185">Reference proteome</keyword>
<evidence type="ECO:0000256" key="7">
    <source>
        <dbReference type="ARBA" id="ARBA00023239"/>
    </source>
</evidence>
<dbReference type="GO" id="GO:0004640">
    <property type="term" value="F:phosphoribosylanthranilate isomerase activity"/>
    <property type="evidence" value="ECO:0007669"/>
    <property type="project" value="TreeGrafter"/>
</dbReference>